<comment type="caution">
    <text evidence="1">The sequence shown here is derived from an EMBL/GenBank/DDBJ whole genome shotgun (WGS) entry which is preliminary data.</text>
</comment>
<organism evidence="1 2">
    <name type="scientific">Arthrobacter stackebrandtii</name>
    <dbReference type="NCBI Taxonomy" id="272161"/>
    <lineage>
        <taxon>Bacteria</taxon>
        <taxon>Bacillati</taxon>
        <taxon>Actinomycetota</taxon>
        <taxon>Actinomycetes</taxon>
        <taxon>Micrococcales</taxon>
        <taxon>Micrococcaceae</taxon>
        <taxon>Arthrobacter</taxon>
    </lineage>
</organism>
<dbReference type="RefSeq" id="WP_209683013.1">
    <property type="nucleotide sequence ID" value="NZ_JAGIOI010000001.1"/>
</dbReference>
<proteinExistence type="predicted"/>
<reference evidence="1 2" key="1">
    <citation type="submission" date="2021-03" db="EMBL/GenBank/DDBJ databases">
        <title>Sequencing the genomes of 1000 actinobacteria strains.</title>
        <authorList>
            <person name="Klenk H.-P."/>
        </authorList>
    </citation>
    <scope>NUCLEOTIDE SEQUENCE [LARGE SCALE GENOMIC DNA]</scope>
    <source>
        <strain evidence="1 2">DSM 16005</strain>
    </source>
</reference>
<protein>
    <submittedName>
        <fullName evidence="1">Uncharacterized protein</fullName>
    </submittedName>
</protein>
<evidence type="ECO:0000313" key="1">
    <source>
        <dbReference type="EMBL" id="MBP2414733.1"/>
    </source>
</evidence>
<accession>A0ABS4Z3A9</accession>
<sequence length="50" mass="5010">MAGTFCKIGHHGSDNTTVIVRADEPQAGGTVSIGPCGLWRGITLTSAPAG</sequence>
<dbReference type="EMBL" id="JAGIOI010000001">
    <property type="protein sequence ID" value="MBP2414733.1"/>
    <property type="molecule type" value="Genomic_DNA"/>
</dbReference>
<evidence type="ECO:0000313" key="2">
    <source>
        <dbReference type="Proteomes" id="UP000711614"/>
    </source>
</evidence>
<keyword evidence="2" id="KW-1185">Reference proteome</keyword>
<name>A0ABS4Z3A9_9MICC</name>
<gene>
    <name evidence="1" type="ORF">JOF48_003532</name>
</gene>
<dbReference type="Proteomes" id="UP000711614">
    <property type="component" value="Unassembled WGS sequence"/>
</dbReference>